<sequence length="260" mass="28908">MKVLLDNPSARSQLNSFVEQAIAKSRACCFSPAPSKVVPLVSKSQIWWHKFERFLEPGRALKSLVQSSALYSLTYTFSDLHTKIQSINNSIICDKINYETYQPSDIQGRGVGCHPSARKEKSDREVRKALEREELSNEKIKELRSTIAPVEAKEVVVYDSGDEDTCSDLLRKCKISLERGRKTARENQLRGSRLLALLIGNKAPSQQMSVKDLMELAKENVTVPSAKAPLSSLTPLKCCTTSTADAALRAQQKRGRLALA</sequence>
<protein>
    <submittedName>
        <fullName evidence="1">Uncharacterized protein</fullName>
    </submittedName>
</protein>
<accession>A0ABN8M1S7</accession>
<dbReference type="EMBL" id="CALNXI010000265">
    <property type="protein sequence ID" value="CAH3023525.1"/>
    <property type="molecule type" value="Genomic_DNA"/>
</dbReference>
<dbReference type="Proteomes" id="UP001159427">
    <property type="component" value="Unassembled WGS sequence"/>
</dbReference>
<organism evidence="1 2">
    <name type="scientific">Porites evermanni</name>
    <dbReference type="NCBI Taxonomy" id="104178"/>
    <lineage>
        <taxon>Eukaryota</taxon>
        <taxon>Metazoa</taxon>
        <taxon>Cnidaria</taxon>
        <taxon>Anthozoa</taxon>
        <taxon>Hexacorallia</taxon>
        <taxon>Scleractinia</taxon>
        <taxon>Fungiina</taxon>
        <taxon>Poritidae</taxon>
        <taxon>Porites</taxon>
    </lineage>
</organism>
<reference evidence="1 2" key="1">
    <citation type="submission" date="2022-05" db="EMBL/GenBank/DDBJ databases">
        <authorList>
            <consortium name="Genoscope - CEA"/>
            <person name="William W."/>
        </authorList>
    </citation>
    <scope>NUCLEOTIDE SEQUENCE [LARGE SCALE GENOMIC DNA]</scope>
</reference>
<evidence type="ECO:0000313" key="1">
    <source>
        <dbReference type="EMBL" id="CAH3023525.1"/>
    </source>
</evidence>
<gene>
    <name evidence="1" type="ORF">PEVE_00019635</name>
</gene>
<evidence type="ECO:0000313" key="2">
    <source>
        <dbReference type="Proteomes" id="UP001159427"/>
    </source>
</evidence>
<keyword evidence="2" id="KW-1185">Reference proteome</keyword>
<proteinExistence type="predicted"/>
<name>A0ABN8M1S7_9CNID</name>
<feature type="non-terminal residue" evidence="1">
    <location>
        <position position="260"/>
    </location>
</feature>
<comment type="caution">
    <text evidence="1">The sequence shown here is derived from an EMBL/GenBank/DDBJ whole genome shotgun (WGS) entry which is preliminary data.</text>
</comment>